<gene>
    <name evidence="1" type="ORF">PISMIDRAFT_681944</name>
</gene>
<feature type="non-terminal residue" evidence="1">
    <location>
        <position position="74"/>
    </location>
</feature>
<evidence type="ECO:0000313" key="2">
    <source>
        <dbReference type="Proteomes" id="UP000054018"/>
    </source>
</evidence>
<feature type="non-terminal residue" evidence="1">
    <location>
        <position position="1"/>
    </location>
</feature>
<proteinExistence type="predicted"/>
<dbReference type="HOGENOM" id="CLU_2694622_0_0_1"/>
<dbReference type="Proteomes" id="UP000054018">
    <property type="component" value="Unassembled WGS sequence"/>
</dbReference>
<accession>A0A0C9ZLN2</accession>
<evidence type="ECO:0000313" key="1">
    <source>
        <dbReference type="EMBL" id="KIK20773.1"/>
    </source>
</evidence>
<reference evidence="1 2" key="1">
    <citation type="submission" date="2014-04" db="EMBL/GenBank/DDBJ databases">
        <authorList>
            <consortium name="DOE Joint Genome Institute"/>
            <person name="Kuo A."/>
            <person name="Kohler A."/>
            <person name="Costa M.D."/>
            <person name="Nagy L.G."/>
            <person name="Floudas D."/>
            <person name="Copeland A."/>
            <person name="Barry K.W."/>
            <person name="Cichocki N."/>
            <person name="Veneault-Fourrey C."/>
            <person name="LaButti K."/>
            <person name="Lindquist E.A."/>
            <person name="Lipzen A."/>
            <person name="Lundell T."/>
            <person name="Morin E."/>
            <person name="Murat C."/>
            <person name="Sun H."/>
            <person name="Tunlid A."/>
            <person name="Henrissat B."/>
            <person name="Grigoriev I.V."/>
            <person name="Hibbett D.S."/>
            <person name="Martin F."/>
            <person name="Nordberg H.P."/>
            <person name="Cantor M.N."/>
            <person name="Hua S.X."/>
        </authorList>
    </citation>
    <scope>NUCLEOTIDE SEQUENCE [LARGE SCALE GENOMIC DNA]</scope>
    <source>
        <strain evidence="1 2">441</strain>
    </source>
</reference>
<name>A0A0C9ZLN2_9AGAM</name>
<sequence>VSARDIIASSWSLYKTGADTFPPSLLTTKLTECGEKKKKKVYARRYPCDPFFASLELGSRRPECAGRTSTPSFL</sequence>
<reference evidence="2" key="2">
    <citation type="submission" date="2015-01" db="EMBL/GenBank/DDBJ databases">
        <title>Evolutionary Origins and Diversification of the Mycorrhizal Mutualists.</title>
        <authorList>
            <consortium name="DOE Joint Genome Institute"/>
            <consortium name="Mycorrhizal Genomics Consortium"/>
            <person name="Kohler A."/>
            <person name="Kuo A."/>
            <person name="Nagy L.G."/>
            <person name="Floudas D."/>
            <person name="Copeland A."/>
            <person name="Barry K.W."/>
            <person name="Cichocki N."/>
            <person name="Veneault-Fourrey C."/>
            <person name="LaButti K."/>
            <person name="Lindquist E.A."/>
            <person name="Lipzen A."/>
            <person name="Lundell T."/>
            <person name="Morin E."/>
            <person name="Murat C."/>
            <person name="Riley R."/>
            <person name="Ohm R."/>
            <person name="Sun H."/>
            <person name="Tunlid A."/>
            <person name="Henrissat B."/>
            <person name="Grigoriev I.V."/>
            <person name="Hibbett D.S."/>
            <person name="Martin F."/>
        </authorList>
    </citation>
    <scope>NUCLEOTIDE SEQUENCE [LARGE SCALE GENOMIC DNA]</scope>
    <source>
        <strain evidence="2">441</strain>
    </source>
</reference>
<protein>
    <submittedName>
        <fullName evidence="1">Uncharacterized protein</fullName>
    </submittedName>
</protein>
<keyword evidence="2" id="KW-1185">Reference proteome</keyword>
<organism evidence="1 2">
    <name type="scientific">Pisolithus microcarpus 441</name>
    <dbReference type="NCBI Taxonomy" id="765257"/>
    <lineage>
        <taxon>Eukaryota</taxon>
        <taxon>Fungi</taxon>
        <taxon>Dikarya</taxon>
        <taxon>Basidiomycota</taxon>
        <taxon>Agaricomycotina</taxon>
        <taxon>Agaricomycetes</taxon>
        <taxon>Agaricomycetidae</taxon>
        <taxon>Boletales</taxon>
        <taxon>Sclerodermatineae</taxon>
        <taxon>Pisolithaceae</taxon>
        <taxon>Pisolithus</taxon>
    </lineage>
</organism>
<dbReference type="AlphaFoldDB" id="A0A0C9ZLN2"/>
<dbReference type="EMBL" id="KN833759">
    <property type="protein sequence ID" value="KIK20773.1"/>
    <property type="molecule type" value="Genomic_DNA"/>
</dbReference>